<dbReference type="GO" id="GO:0015074">
    <property type="term" value="P:DNA integration"/>
    <property type="evidence" value="ECO:0007669"/>
    <property type="project" value="InterPro"/>
</dbReference>
<proteinExistence type="predicted"/>
<dbReference type="Proteomes" id="UP000265520">
    <property type="component" value="Unassembled WGS sequence"/>
</dbReference>
<accession>A0A392RTI9</accession>
<name>A0A392RTI9_9FABA</name>
<dbReference type="EMBL" id="LXQA010268372">
    <property type="protein sequence ID" value="MCI39522.1"/>
    <property type="molecule type" value="Genomic_DNA"/>
</dbReference>
<dbReference type="PANTHER" id="PTHR47266">
    <property type="entry name" value="ENDONUCLEASE-RELATED"/>
    <property type="match status" value="1"/>
</dbReference>
<comment type="caution">
    <text evidence="2">The sequence shown here is derived from an EMBL/GenBank/DDBJ whole genome shotgun (WGS) entry which is preliminary data.</text>
</comment>
<evidence type="ECO:0000313" key="3">
    <source>
        <dbReference type="Proteomes" id="UP000265520"/>
    </source>
</evidence>
<dbReference type="InterPro" id="IPR012337">
    <property type="entry name" value="RNaseH-like_sf"/>
</dbReference>
<dbReference type="GO" id="GO:0003676">
    <property type="term" value="F:nucleic acid binding"/>
    <property type="evidence" value="ECO:0007669"/>
    <property type="project" value="InterPro"/>
</dbReference>
<reference evidence="2 3" key="1">
    <citation type="journal article" date="2018" name="Front. Plant Sci.">
        <title>Red Clover (Trifolium pratense) and Zigzag Clover (T. medium) - A Picture of Genomic Similarities and Differences.</title>
        <authorList>
            <person name="Dluhosova J."/>
            <person name="Istvanek J."/>
            <person name="Nedelnik J."/>
            <person name="Repkova J."/>
        </authorList>
    </citation>
    <scope>NUCLEOTIDE SEQUENCE [LARGE SCALE GENOMIC DNA]</scope>
    <source>
        <strain evidence="3">cv. 10/8</strain>
        <tissue evidence="2">Leaf</tissue>
    </source>
</reference>
<evidence type="ECO:0000259" key="1">
    <source>
        <dbReference type="PROSITE" id="PS50994"/>
    </source>
</evidence>
<organism evidence="2 3">
    <name type="scientific">Trifolium medium</name>
    <dbReference type="NCBI Taxonomy" id="97028"/>
    <lineage>
        <taxon>Eukaryota</taxon>
        <taxon>Viridiplantae</taxon>
        <taxon>Streptophyta</taxon>
        <taxon>Embryophyta</taxon>
        <taxon>Tracheophyta</taxon>
        <taxon>Spermatophyta</taxon>
        <taxon>Magnoliopsida</taxon>
        <taxon>eudicotyledons</taxon>
        <taxon>Gunneridae</taxon>
        <taxon>Pentapetalae</taxon>
        <taxon>rosids</taxon>
        <taxon>fabids</taxon>
        <taxon>Fabales</taxon>
        <taxon>Fabaceae</taxon>
        <taxon>Papilionoideae</taxon>
        <taxon>50 kb inversion clade</taxon>
        <taxon>NPAAA clade</taxon>
        <taxon>Hologalegina</taxon>
        <taxon>IRL clade</taxon>
        <taxon>Trifolieae</taxon>
        <taxon>Trifolium</taxon>
    </lineage>
</organism>
<dbReference type="Gene3D" id="3.30.420.10">
    <property type="entry name" value="Ribonuclease H-like superfamily/Ribonuclease H"/>
    <property type="match status" value="1"/>
</dbReference>
<feature type="non-terminal residue" evidence="2">
    <location>
        <position position="1"/>
    </location>
</feature>
<dbReference type="PROSITE" id="PS50994">
    <property type="entry name" value="INTEGRASE"/>
    <property type="match status" value="1"/>
</dbReference>
<dbReference type="InterPro" id="IPR052160">
    <property type="entry name" value="Gypsy_RT_Integrase-like"/>
</dbReference>
<dbReference type="InterPro" id="IPR001584">
    <property type="entry name" value="Integrase_cat-core"/>
</dbReference>
<dbReference type="InterPro" id="IPR036397">
    <property type="entry name" value="RNaseH_sf"/>
</dbReference>
<keyword evidence="3" id="KW-1185">Reference proteome</keyword>
<sequence length="74" mass="8592">HFINKHLENLLLKYNVKHKVVIPYHPQTSGQVEVSNRQLKTAFKTHLGFSPYQLVYGKAGHLPVELEHKAYWAV</sequence>
<evidence type="ECO:0000313" key="2">
    <source>
        <dbReference type="EMBL" id="MCI39522.1"/>
    </source>
</evidence>
<dbReference type="SUPFAM" id="SSF53098">
    <property type="entry name" value="Ribonuclease H-like"/>
    <property type="match status" value="1"/>
</dbReference>
<dbReference type="AlphaFoldDB" id="A0A392RTI9"/>
<feature type="domain" description="Integrase catalytic" evidence="1">
    <location>
        <begin position="1"/>
        <end position="74"/>
    </location>
</feature>
<protein>
    <recommendedName>
        <fullName evidence="1">Integrase catalytic domain-containing protein</fullName>
    </recommendedName>
</protein>